<evidence type="ECO:0000256" key="16">
    <source>
        <dbReference type="ARBA" id="ARBA00079910"/>
    </source>
</evidence>
<evidence type="ECO:0000256" key="14">
    <source>
        <dbReference type="ARBA" id="ARBA00052732"/>
    </source>
</evidence>
<evidence type="ECO:0000256" key="12">
    <source>
        <dbReference type="ARBA" id="ARBA00051835"/>
    </source>
</evidence>
<evidence type="ECO:0000256" key="17">
    <source>
        <dbReference type="ARBA" id="ARBA00083296"/>
    </source>
</evidence>
<feature type="transmembrane region" description="Helical" evidence="20">
    <location>
        <begin position="119"/>
        <end position="140"/>
    </location>
</feature>
<comment type="catalytic activity">
    <reaction evidence="13">
        <text>L-cysteine(out) + L-arginine(in) = L-cysteine(in) + L-arginine(out)</text>
        <dbReference type="Rhea" id="RHEA:71071"/>
        <dbReference type="ChEBI" id="CHEBI:32682"/>
        <dbReference type="ChEBI" id="CHEBI:35235"/>
    </reaction>
    <physiologicalReaction direction="left-to-right" evidence="13">
        <dbReference type="Rhea" id="RHEA:71072"/>
    </physiologicalReaction>
</comment>
<evidence type="ECO:0000256" key="19">
    <source>
        <dbReference type="SAM" id="MobiDB-lite"/>
    </source>
</evidence>
<feature type="transmembrane region" description="Helical" evidence="20">
    <location>
        <begin position="202"/>
        <end position="223"/>
    </location>
</feature>
<evidence type="ECO:0000313" key="21">
    <source>
        <dbReference type="Proteomes" id="UP000515163"/>
    </source>
</evidence>
<dbReference type="RefSeq" id="XP_031565820.1">
    <property type="nucleotide sequence ID" value="XM_031709960.1"/>
</dbReference>
<comment type="catalytic activity">
    <reaction evidence="12">
        <text>L-histidine(out) + L-arginine(in) = L-histidine(in) + L-arginine(out)</text>
        <dbReference type="Rhea" id="RHEA:71063"/>
        <dbReference type="ChEBI" id="CHEBI:32682"/>
        <dbReference type="ChEBI" id="CHEBI:57595"/>
    </reaction>
    <physiologicalReaction direction="left-to-right" evidence="12">
        <dbReference type="Rhea" id="RHEA:71064"/>
    </physiologicalReaction>
</comment>
<comment type="catalytic activity">
    <reaction evidence="10">
        <text>L-lysine(out) + L-arginine(in) = L-lysine(in) + L-arginine(out)</text>
        <dbReference type="Rhea" id="RHEA:70827"/>
        <dbReference type="ChEBI" id="CHEBI:32551"/>
        <dbReference type="ChEBI" id="CHEBI:32682"/>
    </reaction>
    <physiologicalReaction direction="left-to-right" evidence="10">
        <dbReference type="Rhea" id="RHEA:70828"/>
    </physiologicalReaction>
</comment>
<dbReference type="GO" id="GO:0016324">
    <property type="term" value="C:apical plasma membrane"/>
    <property type="evidence" value="ECO:0007669"/>
    <property type="project" value="UniProtKB-SubCell"/>
</dbReference>
<dbReference type="OrthoDB" id="5982228at2759"/>
<evidence type="ECO:0000256" key="1">
    <source>
        <dbReference type="ARBA" id="ARBA00004424"/>
    </source>
</evidence>
<feature type="transmembrane region" description="Helical" evidence="20">
    <location>
        <begin position="177"/>
        <end position="196"/>
    </location>
</feature>
<evidence type="ECO:0000256" key="18">
    <source>
        <dbReference type="ARBA" id="ARBA00093193"/>
    </source>
</evidence>
<keyword evidence="6 20" id="KW-0812">Transmembrane</keyword>
<dbReference type="KEGG" id="aten:116300978"/>
<dbReference type="PANTHER" id="PTHR11785:SF512">
    <property type="entry name" value="SOBREMESA, ISOFORM B"/>
    <property type="match status" value="1"/>
</dbReference>
<accession>A0A6P8IGJ7</accession>
<protein>
    <recommendedName>
        <fullName evidence="15">b(0,+)-type amino acid transporter 1</fullName>
    </recommendedName>
    <alternativeName>
        <fullName evidence="16">Glycoprotein-associated amino acid transporter b0,+AT1</fullName>
    </alternativeName>
    <alternativeName>
        <fullName evidence="17">Solute carrier family 7 member 9</fullName>
    </alternativeName>
</protein>
<keyword evidence="5" id="KW-0597">Phosphoprotein</keyword>
<evidence type="ECO:0000256" key="2">
    <source>
        <dbReference type="ARBA" id="ARBA00009523"/>
    </source>
</evidence>
<feature type="transmembrane region" description="Helical" evidence="20">
    <location>
        <begin position="235"/>
        <end position="256"/>
    </location>
</feature>
<comment type="similarity">
    <text evidence="2">Belongs to the amino acid-polyamine-organocation (APC) superfamily.</text>
</comment>
<evidence type="ECO:0000256" key="4">
    <source>
        <dbReference type="ARBA" id="ARBA00022475"/>
    </source>
</evidence>
<dbReference type="PIRSF" id="PIRSF006060">
    <property type="entry name" value="AA_transporter"/>
    <property type="match status" value="1"/>
</dbReference>
<dbReference type="AlphaFoldDB" id="A0A6P8IGJ7"/>
<evidence type="ECO:0000256" key="11">
    <source>
        <dbReference type="ARBA" id="ARBA00051814"/>
    </source>
</evidence>
<dbReference type="Proteomes" id="UP000515163">
    <property type="component" value="Unplaced"/>
</dbReference>
<evidence type="ECO:0000256" key="3">
    <source>
        <dbReference type="ARBA" id="ARBA00022448"/>
    </source>
</evidence>
<feature type="transmembrane region" description="Helical" evidence="20">
    <location>
        <begin position="403"/>
        <end position="423"/>
    </location>
</feature>
<feature type="transmembrane region" description="Helical" evidence="20">
    <location>
        <begin position="276"/>
        <end position="294"/>
    </location>
</feature>
<comment type="catalytic activity">
    <reaction evidence="18">
        <text>L-phenylalanine(out) + L-arginine(in) = L-phenylalanine(in) + L-arginine(out)</text>
        <dbReference type="Rhea" id="RHEA:71067"/>
        <dbReference type="ChEBI" id="CHEBI:32682"/>
        <dbReference type="ChEBI" id="CHEBI:58095"/>
    </reaction>
    <physiologicalReaction direction="left-to-right" evidence="18">
        <dbReference type="Rhea" id="RHEA:71068"/>
    </physiologicalReaction>
</comment>
<dbReference type="GeneID" id="116300978"/>
<proteinExistence type="inferred from homology"/>
<feature type="region of interest" description="Disordered" evidence="19">
    <location>
        <begin position="1"/>
        <end position="23"/>
    </location>
</feature>
<evidence type="ECO:0000256" key="8">
    <source>
        <dbReference type="ARBA" id="ARBA00023136"/>
    </source>
</evidence>
<dbReference type="FunFam" id="1.20.1740.10:FF:000015">
    <property type="entry name" value="B(0,+)-type amino acid transporter 1"/>
    <property type="match status" value="1"/>
</dbReference>
<comment type="catalytic activity">
    <reaction evidence="14">
        <text>L-leucine(out) + L-arginine(in) = L-leucine(in) + L-arginine(out)</text>
        <dbReference type="Rhea" id="RHEA:71059"/>
        <dbReference type="ChEBI" id="CHEBI:32682"/>
        <dbReference type="ChEBI" id="CHEBI:57427"/>
    </reaction>
    <physiologicalReaction direction="left-to-right" evidence="14">
        <dbReference type="Rhea" id="RHEA:71060"/>
    </physiologicalReaction>
</comment>
<sequence>MSSSSPASNGNMPFAGSNDVLSREERDRTTDNLLHVMEDAQTPFVGLQRKVGVISGISLIVGTMIGSGIFASPRYVIEYSGSVGMTMIVWTLCGLLAMAGALCYSELGTMIPKSGAEYIYMYEGFGPLPGFLYAWTSTIILKPSQVAIICLAFGAYVIEPFYASCSDREDLAPLVKLLAALAIAIITFVNCFSVRWATRMQIIFTGCKLLAIAMLVITGLVRLGQGYTASFDNSFAATTTSIGMVGFAFYNGLWAYDGWNNLNYVTEEMKNPYRDLPRSILIGIPLVTICYVLVNISYLTVLTPDEVKTSGAVAVTLADRMYGVMAWTMPIFVACSTFGAANGSAFSGGRLVYVAAREGHLPEFLAMVHTKRHTPLPAMLFNSIIAWIMLIPDSSSFETLINYFSFAAWVFYGSTIAALLWLRYKKPGLERPYKVPLVVPIVVLLASLYLVVAPFYEAPLESFYCLLFILSGIPFYLAFVYFKCVPKWFLNGVAAVTYKLQLLCDVSLPESEEEVIST</sequence>
<feature type="transmembrane region" description="Helical" evidence="20">
    <location>
        <begin position="374"/>
        <end position="391"/>
    </location>
</feature>
<keyword evidence="7 20" id="KW-1133">Transmembrane helix</keyword>
<comment type="subcellular location">
    <subcellularLocation>
        <location evidence="1">Apical cell membrane</location>
        <topology evidence="1">Multi-pass membrane protein</topology>
    </subcellularLocation>
</comment>
<feature type="transmembrane region" description="Helical" evidence="20">
    <location>
        <begin position="83"/>
        <end position="107"/>
    </location>
</feature>
<evidence type="ECO:0000256" key="6">
    <source>
        <dbReference type="ARBA" id="ARBA00022692"/>
    </source>
</evidence>
<evidence type="ECO:0000256" key="13">
    <source>
        <dbReference type="ARBA" id="ARBA00052179"/>
    </source>
</evidence>
<keyword evidence="4" id="KW-1003">Cell membrane</keyword>
<dbReference type="InterPro" id="IPR050598">
    <property type="entry name" value="AminoAcid_Transporter"/>
</dbReference>
<dbReference type="GO" id="GO:0015179">
    <property type="term" value="F:L-amino acid transmembrane transporter activity"/>
    <property type="evidence" value="ECO:0007669"/>
    <property type="project" value="TreeGrafter"/>
</dbReference>
<keyword evidence="9" id="KW-1015">Disulfide bond</keyword>
<dbReference type="PANTHER" id="PTHR11785">
    <property type="entry name" value="AMINO ACID TRANSPORTER"/>
    <property type="match status" value="1"/>
</dbReference>
<dbReference type="FunCoup" id="A0A6P8IGJ7">
    <property type="interactions" value="166"/>
</dbReference>
<feature type="transmembrane region" description="Helical" evidence="20">
    <location>
        <begin position="462"/>
        <end position="482"/>
    </location>
</feature>
<dbReference type="Gene3D" id="1.20.1740.10">
    <property type="entry name" value="Amino acid/polyamine transporter I"/>
    <property type="match status" value="1"/>
</dbReference>
<keyword evidence="8 20" id="KW-0472">Membrane</keyword>
<dbReference type="InParanoid" id="A0A6P8IGJ7"/>
<keyword evidence="21" id="KW-1185">Reference proteome</keyword>
<feature type="transmembrane region" description="Helical" evidence="20">
    <location>
        <begin position="51"/>
        <end position="71"/>
    </location>
</feature>
<feature type="compositionally biased region" description="Polar residues" evidence="19">
    <location>
        <begin position="1"/>
        <end position="11"/>
    </location>
</feature>
<keyword evidence="3" id="KW-0813">Transport</keyword>
<evidence type="ECO:0000256" key="20">
    <source>
        <dbReference type="SAM" id="Phobius"/>
    </source>
</evidence>
<dbReference type="Pfam" id="PF13520">
    <property type="entry name" value="AA_permease_2"/>
    <property type="match status" value="1"/>
</dbReference>
<organism evidence="21 22">
    <name type="scientific">Actinia tenebrosa</name>
    <name type="common">Australian red waratah sea anemone</name>
    <dbReference type="NCBI Taxonomy" id="6105"/>
    <lineage>
        <taxon>Eukaryota</taxon>
        <taxon>Metazoa</taxon>
        <taxon>Cnidaria</taxon>
        <taxon>Anthozoa</taxon>
        <taxon>Hexacorallia</taxon>
        <taxon>Actiniaria</taxon>
        <taxon>Actiniidae</taxon>
        <taxon>Actinia</taxon>
    </lineage>
</organism>
<comment type="catalytic activity">
    <reaction evidence="11">
        <text>L-cystine(out) + L-arginine(in) = L-cystine(in) + L-arginine(out)</text>
        <dbReference type="Rhea" id="RHEA:71075"/>
        <dbReference type="ChEBI" id="CHEBI:32682"/>
        <dbReference type="ChEBI" id="CHEBI:35491"/>
    </reaction>
    <physiologicalReaction direction="left-to-right" evidence="11">
        <dbReference type="Rhea" id="RHEA:71076"/>
    </physiologicalReaction>
</comment>
<evidence type="ECO:0000256" key="15">
    <source>
        <dbReference type="ARBA" id="ARBA00074336"/>
    </source>
</evidence>
<dbReference type="InterPro" id="IPR002293">
    <property type="entry name" value="AA/rel_permease1"/>
</dbReference>
<feature type="transmembrane region" description="Helical" evidence="20">
    <location>
        <begin position="146"/>
        <end position="165"/>
    </location>
</feature>
<evidence type="ECO:0000313" key="22">
    <source>
        <dbReference type="RefSeq" id="XP_031565820.1"/>
    </source>
</evidence>
<reference evidence="22" key="1">
    <citation type="submission" date="2025-08" db="UniProtKB">
        <authorList>
            <consortium name="RefSeq"/>
        </authorList>
    </citation>
    <scope>IDENTIFICATION</scope>
    <source>
        <tissue evidence="22">Tentacle</tissue>
    </source>
</reference>
<gene>
    <name evidence="22" type="primary">LOC116300978</name>
</gene>
<evidence type="ECO:0000256" key="9">
    <source>
        <dbReference type="ARBA" id="ARBA00023157"/>
    </source>
</evidence>
<name>A0A6P8IGJ7_ACTTE</name>
<evidence type="ECO:0000256" key="10">
    <source>
        <dbReference type="ARBA" id="ARBA00051323"/>
    </source>
</evidence>
<feature type="transmembrane region" description="Helical" evidence="20">
    <location>
        <begin position="435"/>
        <end position="456"/>
    </location>
</feature>
<evidence type="ECO:0000256" key="7">
    <source>
        <dbReference type="ARBA" id="ARBA00022989"/>
    </source>
</evidence>
<evidence type="ECO:0000256" key="5">
    <source>
        <dbReference type="ARBA" id="ARBA00022553"/>
    </source>
</evidence>